<keyword evidence="1" id="KW-0812">Transmembrane</keyword>
<feature type="transmembrane region" description="Helical" evidence="1">
    <location>
        <begin position="352"/>
        <end position="372"/>
    </location>
</feature>
<dbReference type="SUPFAM" id="SSF81901">
    <property type="entry name" value="HCP-like"/>
    <property type="match status" value="1"/>
</dbReference>
<organism evidence="3 4">
    <name type="scientific">Undibacterium macrobrachii</name>
    <dbReference type="NCBI Taxonomy" id="1119058"/>
    <lineage>
        <taxon>Bacteria</taxon>
        <taxon>Pseudomonadati</taxon>
        <taxon>Pseudomonadota</taxon>
        <taxon>Betaproteobacteria</taxon>
        <taxon>Burkholderiales</taxon>
        <taxon>Oxalobacteraceae</taxon>
        <taxon>Undibacterium</taxon>
    </lineage>
</organism>
<dbReference type="InterPro" id="IPR011990">
    <property type="entry name" value="TPR-like_helical_dom_sf"/>
</dbReference>
<sequence>MDNVHSLAAHTLSWLFNYLVHSSILLGCAGLAQYCGALQQRRLAELVWRLALFGGLATASLQLGIQEYWQSPNNNSLTNAPSQIIAPNRSNLAGDSEKLLMRDERVDLTASASPVHNQTVTQLSTNTPSDKATIRLPANLQDLISLMVLIWLSYCALIATKIALNVQHLNRIANAMPIVSRKDLTALLTKALPKRNNAQALRVSTIFNSPFVCPNGIICLPAWALKQENQALCHAMLQHEIRHIVRKDSAWRIAQEFIKTAFFFQVLNRAADKQLTLLAEIDCDYVAVRANGVDTFAQALVRCAEMAVSSKHPSFAIPMAKSTSLLQRIEFILDEDIMNKQTPREHNKPTSVSSLALGLIAIASLSGISYAMPTIGFAEVPIAKAIIAPSAPARQEVRKVDAPSMLMAVAQTEARDDAEVTDTIAVHTNDDPPKNHISVSELAVTPIETSATQANEFEKAQAAYANKNFTEALQLFRDLAKRGHAEALYMAGDMLWRGEGSNVDPETAISMLAQAANQGHAKAQQYTALFTERAKRQAEITFYTQQFDGGKLKWSEKICERPIVSSMLPSAKDYKNLIDKVNANLTCYNNYVAGLMQSLANEDYLRADLRHLMRKDEIEQTKQLVQNVYFDMGTQALQNSQQLLVEFNKNNDIWRSEIKAQKGRHIELSMDMERDRFLRMERRPVEIETGVRSVTTSSNPNVAPIVNTK</sequence>
<dbReference type="SMART" id="SM00671">
    <property type="entry name" value="SEL1"/>
    <property type="match status" value="1"/>
</dbReference>
<dbReference type="Pfam" id="PF05569">
    <property type="entry name" value="Peptidase_M56"/>
    <property type="match status" value="1"/>
</dbReference>
<comment type="caution">
    <text evidence="3">The sequence shown here is derived from an EMBL/GenBank/DDBJ whole genome shotgun (WGS) entry which is preliminary data.</text>
</comment>
<accession>A0ABQ2XF06</accession>
<dbReference type="InterPro" id="IPR052173">
    <property type="entry name" value="Beta-lactam_resp_regulator"/>
</dbReference>
<evidence type="ECO:0000256" key="1">
    <source>
        <dbReference type="SAM" id="Phobius"/>
    </source>
</evidence>
<evidence type="ECO:0000259" key="2">
    <source>
        <dbReference type="Pfam" id="PF05569"/>
    </source>
</evidence>
<feature type="domain" description="Peptidase M56" evidence="2">
    <location>
        <begin position="104"/>
        <end position="332"/>
    </location>
</feature>
<dbReference type="EMBL" id="BMYT01000002">
    <property type="protein sequence ID" value="GGX11300.1"/>
    <property type="molecule type" value="Genomic_DNA"/>
</dbReference>
<dbReference type="InterPro" id="IPR008756">
    <property type="entry name" value="Peptidase_M56"/>
</dbReference>
<dbReference type="Proteomes" id="UP000620127">
    <property type="component" value="Unassembled WGS sequence"/>
</dbReference>
<keyword evidence="1" id="KW-0472">Membrane</keyword>
<dbReference type="CDD" id="cd07341">
    <property type="entry name" value="M56_BlaR1_MecR1_like"/>
    <property type="match status" value="1"/>
</dbReference>
<keyword evidence="4" id="KW-1185">Reference proteome</keyword>
<dbReference type="Gene3D" id="1.25.40.10">
    <property type="entry name" value="Tetratricopeptide repeat domain"/>
    <property type="match status" value="1"/>
</dbReference>
<dbReference type="RefSeq" id="WP_189345692.1">
    <property type="nucleotide sequence ID" value="NZ_BMYT01000002.1"/>
</dbReference>
<reference evidence="4" key="1">
    <citation type="journal article" date="2019" name="Int. J. Syst. Evol. Microbiol.">
        <title>The Global Catalogue of Microorganisms (GCM) 10K type strain sequencing project: providing services to taxonomists for standard genome sequencing and annotation.</title>
        <authorList>
            <consortium name="The Broad Institute Genomics Platform"/>
            <consortium name="The Broad Institute Genome Sequencing Center for Infectious Disease"/>
            <person name="Wu L."/>
            <person name="Ma J."/>
        </authorList>
    </citation>
    <scope>NUCLEOTIDE SEQUENCE [LARGE SCALE GENOMIC DNA]</scope>
    <source>
        <strain evidence="4">KCTC 23916</strain>
    </source>
</reference>
<feature type="transmembrane region" description="Helical" evidence="1">
    <location>
        <begin position="46"/>
        <end position="65"/>
    </location>
</feature>
<proteinExistence type="predicted"/>
<dbReference type="PANTHER" id="PTHR34978:SF3">
    <property type="entry name" value="SLR0241 PROTEIN"/>
    <property type="match status" value="1"/>
</dbReference>
<evidence type="ECO:0000313" key="4">
    <source>
        <dbReference type="Proteomes" id="UP000620127"/>
    </source>
</evidence>
<keyword evidence="1" id="KW-1133">Transmembrane helix</keyword>
<protein>
    <recommendedName>
        <fullName evidence="2">Peptidase M56 domain-containing protein</fullName>
    </recommendedName>
</protein>
<name>A0ABQ2XF06_9BURK</name>
<evidence type="ECO:0000313" key="3">
    <source>
        <dbReference type="EMBL" id="GGX11300.1"/>
    </source>
</evidence>
<gene>
    <name evidence="3" type="ORF">GCM10011282_17110</name>
</gene>
<feature type="transmembrane region" description="Helical" evidence="1">
    <location>
        <begin position="12"/>
        <end position="34"/>
    </location>
</feature>
<dbReference type="InterPro" id="IPR006597">
    <property type="entry name" value="Sel1-like"/>
</dbReference>
<feature type="transmembrane region" description="Helical" evidence="1">
    <location>
        <begin position="143"/>
        <end position="164"/>
    </location>
</feature>
<dbReference type="PANTHER" id="PTHR34978">
    <property type="entry name" value="POSSIBLE SENSOR-TRANSDUCER PROTEIN BLAR"/>
    <property type="match status" value="1"/>
</dbReference>